<evidence type="ECO:0000313" key="1">
    <source>
        <dbReference type="EMBL" id="WAJ30788.1"/>
    </source>
</evidence>
<reference evidence="1" key="1">
    <citation type="submission" date="2022-11" db="EMBL/GenBank/DDBJ databases">
        <title>beta-Carotene-producing bacterium, Jeongeuplla avenae sp. nov., alleviates the salt stress of Arabidopsis seedlings.</title>
        <authorList>
            <person name="Jiang L."/>
            <person name="Lee J."/>
        </authorList>
    </citation>
    <scope>NUCLEOTIDE SEQUENCE</scope>
    <source>
        <strain evidence="1">DY_R2A_6</strain>
    </source>
</reference>
<dbReference type="Proteomes" id="UP001163223">
    <property type="component" value="Chromosome"/>
</dbReference>
<keyword evidence="2" id="KW-1185">Reference proteome</keyword>
<protein>
    <submittedName>
        <fullName evidence="1">Molybdopterin-binding protein</fullName>
    </submittedName>
</protein>
<name>A0ACD4NVB1_9HYPH</name>
<proteinExistence type="predicted"/>
<accession>A0ACD4NVB1</accession>
<gene>
    <name evidence="1" type="ORF">OXU80_11545</name>
</gene>
<evidence type="ECO:0000313" key="2">
    <source>
        <dbReference type="Proteomes" id="UP001163223"/>
    </source>
</evidence>
<dbReference type="EMBL" id="CP113520">
    <property type="protein sequence ID" value="WAJ30788.1"/>
    <property type="molecule type" value="Genomic_DNA"/>
</dbReference>
<organism evidence="1 2">
    <name type="scientific">Antarcticirhabdus aurantiaca</name>
    <dbReference type="NCBI Taxonomy" id="2606717"/>
    <lineage>
        <taxon>Bacteria</taxon>
        <taxon>Pseudomonadati</taxon>
        <taxon>Pseudomonadota</taxon>
        <taxon>Alphaproteobacteria</taxon>
        <taxon>Hyphomicrobiales</taxon>
        <taxon>Aurantimonadaceae</taxon>
        <taxon>Antarcticirhabdus</taxon>
    </lineage>
</organism>
<sequence>MAPVEVPLAAAMGAVLAHAPIAVLPIPADDRAAIDGFALRSGDLSGASPYAPLALAAPPRFVSVGDPLPEGCDCVLDGGLVEQAGPLALVIGEARPGEGVRRRGADMGAGDPLLRPGARLGPLDALLARNAGLERMLVRRPRLRLVEMNGAAGGPTLSLVAALAAQATAILDHRPVGERQAFAPEGCDALLTIGGTGTGSGDATASRLADAGWTVHHGIALQPGRTSAVGRQGDAALVALPGSPDAALAAWLVLVEPLLRHLSSARPSAPRQVRLSRKIASDAGHAELALLAQTAEGTYEPLTVGALPLHALRDASAWTLVPAGSEGHPAGATIPVHPLPGRP</sequence>